<name>A0A5B7D4R4_PORTR</name>
<feature type="region of interest" description="Disordered" evidence="1">
    <location>
        <begin position="1"/>
        <end position="20"/>
    </location>
</feature>
<dbReference type="EMBL" id="VSRR010000499">
    <property type="protein sequence ID" value="MPC16355.1"/>
    <property type="molecule type" value="Genomic_DNA"/>
</dbReference>
<reference evidence="2 3" key="1">
    <citation type="submission" date="2019-05" db="EMBL/GenBank/DDBJ databases">
        <title>Another draft genome of Portunus trituberculatus and its Hox gene families provides insights of decapod evolution.</title>
        <authorList>
            <person name="Jeong J.-H."/>
            <person name="Song I."/>
            <person name="Kim S."/>
            <person name="Choi T."/>
            <person name="Kim D."/>
            <person name="Ryu S."/>
            <person name="Kim W."/>
        </authorList>
    </citation>
    <scope>NUCLEOTIDE SEQUENCE [LARGE SCALE GENOMIC DNA]</scope>
    <source>
        <tissue evidence="2">Muscle</tissue>
    </source>
</reference>
<sequence length="138" mass="14662">MPCPPGRWGGKADRPSLPGPHTAGTEEIGCAYGAQRSCRGRLNPLLASPRVSGVRGRAIPGWSCWRGVTKPSRHSCISSGECCPVLYNSAVLYATNSAKIAQSTSQICEDADMTRPSHPTAVDDYKVFRDASSGGVRQ</sequence>
<evidence type="ECO:0000313" key="2">
    <source>
        <dbReference type="EMBL" id="MPC16355.1"/>
    </source>
</evidence>
<protein>
    <submittedName>
        <fullName evidence="2">Uncharacterized protein</fullName>
    </submittedName>
</protein>
<dbReference type="AlphaFoldDB" id="A0A5B7D4R4"/>
<keyword evidence="3" id="KW-1185">Reference proteome</keyword>
<evidence type="ECO:0000313" key="3">
    <source>
        <dbReference type="Proteomes" id="UP000324222"/>
    </source>
</evidence>
<accession>A0A5B7D4R4</accession>
<dbReference type="Proteomes" id="UP000324222">
    <property type="component" value="Unassembled WGS sequence"/>
</dbReference>
<comment type="caution">
    <text evidence="2">The sequence shown here is derived from an EMBL/GenBank/DDBJ whole genome shotgun (WGS) entry which is preliminary data.</text>
</comment>
<gene>
    <name evidence="2" type="ORF">E2C01_009178</name>
</gene>
<organism evidence="2 3">
    <name type="scientific">Portunus trituberculatus</name>
    <name type="common">Swimming crab</name>
    <name type="synonym">Neptunus trituberculatus</name>
    <dbReference type="NCBI Taxonomy" id="210409"/>
    <lineage>
        <taxon>Eukaryota</taxon>
        <taxon>Metazoa</taxon>
        <taxon>Ecdysozoa</taxon>
        <taxon>Arthropoda</taxon>
        <taxon>Crustacea</taxon>
        <taxon>Multicrustacea</taxon>
        <taxon>Malacostraca</taxon>
        <taxon>Eumalacostraca</taxon>
        <taxon>Eucarida</taxon>
        <taxon>Decapoda</taxon>
        <taxon>Pleocyemata</taxon>
        <taxon>Brachyura</taxon>
        <taxon>Eubrachyura</taxon>
        <taxon>Portunoidea</taxon>
        <taxon>Portunidae</taxon>
        <taxon>Portuninae</taxon>
        <taxon>Portunus</taxon>
    </lineage>
</organism>
<evidence type="ECO:0000256" key="1">
    <source>
        <dbReference type="SAM" id="MobiDB-lite"/>
    </source>
</evidence>
<proteinExistence type="predicted"/>